<evidence type="ECO:0000313" key="4">
    <source>
        <dbReference type="Proteomes" id="UP000494165"/>
    </source>
</evidence>
<dbReference type="AlphaFoldDB" id="A0A8S1D9C3"/>
<protein>
    <recommendedName>
        <fullName evidence="5">EF-hand domain-containing protein</fullName>
    </recommendedName>
</protein>
<proteinExistence type="predicted"/>
<reference evidence="3 4" key="1">
    <citation type="submission" date="2020-04" db="EMBL/GenBank/DDBJ databases">
        <authorList>
            <person name="Alioto T."/>
            <person name="Alioto T."/>
            <person name="Gomez Garrido J."/>
        </authorList>
    </citation>
    <scope>NUCLEOTIDE SEQUENCE [LARGE SCALE GENOMIC DNA]</scope>
</reference>
<name>A0A8S1D9C3_9INSE</name>
<feature type="compositionally biased region" description="Low complexity" evidence="1">
    <location>
        <begin position="312"/>
        <end position="325"/>
    </location>
</feature>
<feature type="compositionally biased region" description="Basic residues" evidence="1">
    <location>
        <begin position="414"/>
        <end position="426"/>
    </location>
</feature>
<feature type="signal peptide" evidence="2">
    <location>
        <begin position="1"/>
        <end position="29"/>
    </location>
</feature>
<feature type="region of interest" description="Disordered" evidence="1">
    <location>
        <begin position="289"/>
        <end position="325"/>
    </location>
</feature>
<evidence type="ECO:0008006" key="5">
    <source>
        <dbReference type="Google" id="ProtNLM"/>
    </source>
</evidence>
<feature type="region of interest" description="Disordered" evidence="1">
    <location>
        <begin position="28"/>
        <end position="48"/>
    </location>
</feature>
<comment type="caution">
    <text evidence="3">The sequence shown here is derived from an EMBL/GenBank/DDBJ whole genome shotgun (WGS) entry which is preliminary data.</text>
</comment>
<feature type="region of interest" description="Disordered" evidence="1">
    <location>
        <begin position="121"/>
        <end position="155"/>
    </location>
</feature>
<gene>
    <name evidence="3" type="ORF">CLODIP_2_CD03747</name>
</gene>
<dbReference type="Proteomes" id="UP000494165">
    <property type="component" value="Unassembled WGS sequence"/>
</dbReference>
<sequence>MHQLFRAIGTVSCLLPWILLLSGARTAAGDNVEPSKSSQQPSLQNVPQSRADMAPNAAPFHAAPNKNPLFLRSLINSASNKLVHGAFAGKRFDAPGSPFLPPGGPLGSPGGPLGFPGSPLGSPGGLFRSPGGPFGSPGNPFVSPGGSPGPHGIPLGVPGQGLPPQAFAGGPLAGAGLQYFPQQRPLVPHPAQVAQPAGQKLTQKEFQQYMKAAAASKHVDTDNYLTKDQFQEYLKLATSDKKNKIKGAQSTLTPGEFEKLVLDAQHDLLKGKPNKGKLKTLTHEDFKKFFEKENGRPGSAATPGKKHKRGHYSPSASSFSSSGSASFSDEYSSPPKYLPAHPPKFESESEVYPEVFPAHQIETVMRPKSLLMSTRVIKIPILGGPTDQKVGLGCPLESFPGHHRRSFDHWRPPGARRRRSARGKRKVDRQRWTCRVRLWTDCRCQGRRSRLLICPRELKLTH</sequence>
<dbReference type="EMBL" id="CADEPI010000127">
    <property type="protein sequence ID" value="CAB3376431.1"/>
    <property type="molecule type" value="Genomic_DNA"/>
</dbReference>
<evidence type="ECO:0000256" key="2">
    <source>
        <dbReference type="SAM" id="SignalP"/>
    </source>
</evidence>
<organism evidence="3 4">
    <name type="scientific">Cloeon dipterum</name>
    <dbReference type="NCBI Taxonomy" id="197152"/>
    <lineage>
        <taxon>Eukaryota</taxon>
        <taxon>Metazoa</taxon>
        <taxon>Ecdysozoa</taxon>
        <taxon>Arthropoda</taxon>
        <taxon>Hexapoda</taxon>
        <taxon>Insecta</taxon>
        <taxon>Pterygota</taxon>
        <taxon>Palaeoptera</taxon>
        <taxon>Ephemeroptera</taxon>
        <taxon>Pisciforma</taxon>
        <taxon>Baetidae</taxon>
        <taxon>Cloeon</taxon>
    </lineage>
</organism>
<keyword evidence="4" id="KW-1185">Reference proteome</keyword>
<evidence type="ECO:0000313" key="3">
    <source>
        <dbReference type="EMBL" id="CAB3376431.1"/>
    </source>
</evidence>
<keyword evidence="2" id="KW-0732">Signal</keyword>
<evidence type="ECO:0000256" key="1">
    <source>
        <dbReference type="SAM" id="MobiDB-lite"/>
    </source>
</evidence>
<feature type="compositionally biased region" description="Polar residues" evidence="1">
    <location>
        <begin position="34"/>
        <end position="48"/>
    </location>
</feature>
<feature type="chain" id="PRO_5035943497" description="EF-hand domain-containing protein" evidence="2">
    <location>
        <begin position="30"/>
        <end position="462"/>
    </location>
</feature>
<feature type="region of interest" description="Disordered" evidence="1">
    <location>
        <begin position="405"/>
        <end position="426"/>
    </location>
</feature>
<accession>A0A8S1D9C3</accession>